<comment type="caution">
    <text evidence="1">The sequence shown here is derived from an EMBL/GenBank/DDBJ whole genome shotgun (WGS) entry which is preliminary data.</text>
</comment>
<proteinExistence type="predicted"/>
<name>A0ABR2YQG3_9CHLO</name>
<reference evidence="1 2" key="1">
    <citation type="journal article" date="2024" name="Nat. Commun.">
        <title>Phylogenomics reveals the evolutionary origins of lichenization in chlorophyte algae.</title>
        <authorList>
            <person name="Puginier C."/>
            <person name="Libourel C."/>
            <person name="Otte J."/>
            <person name="Skaloud P."/>
            <person name="Haon M."/>
            <person name="Grisel S."/>
            <person name="Petersen M."/>
            <person name="Berrin J.G."/>
            <person name="Delaux P.M."/>
            <person name="Dal Grande F."/>
            <person name="Keller J."/>
        </authorList>
    </citation>
    <scope>NUCLEOTIDE SEQUENCE [LARGE SCALE GENOMIC DNA]</scope>
    <source>
        <strain evidence="1 2">SAG 216-7</strain>
    </source>
</reference>
<keyword evidence="2" id="KW-1185">Reference proteome</keyword>
<gene>
    <name evidence="1" type="ORF">WJX75_008583</name>
</gene>
<evidence type="ECO:0000313" key="2">
    <source>
        <dbReference type="Proteomes" id="UP001491310"/>
    </source>
</evidence>
<protein>
    <submittedName>
        <fullName evidence="1">Uncharacterized protein</fullName>
    </submittedName>
</protein>
<evidence type="ECO:0000313" key="1">
    <source>
        <dbReference type="EMBL" id="KAK9909194.1"/>
    </source>
</evidence>
<dbReference type="Proteomes" id="UP001491310">
    <property type="component" value="Unassembled WGS sequence"/>
</dbReference>
<dbReference type="EMBL" id="JALJOT010000007">
    <property type="protein sequence ID" value="KAK9909194.1"/>
    <property type="molecule type" value="Genomic_DNA"/>
</dbReference>
<organism evidence="1 2">
    <name type="scientific">Coccomyxa subellipsoidea</name>
    <dbReference type="NCBI Taxonomy" id="248742"/>
    <lineage>
        <taxon>Eukaryota</taxon>
        <taxon>Viridiplantae</taxon>
        <taxon>Chlorophyta</taxon>
        <taxon>core chlorophytes</taxon>
        <taxon>Trebouxiophyceae</taxon>
        <taxon>Trebouxiophyceae incertae sedis</taxon>
        <taxon>Coccomyxaceae</taxon>
        <taxon>Coccomyxa</taxon>
    </lineage>
</organism>
<accession>A0ABR2YQG3</accession>
<sequence length="91" mass="9942">MKPISAIDVMLQEVAGNGPASKKGGRHSIMTTVVDAAAAQMLLPIFLESLQKVSRRLVPRLLVLASDAEGLQICRAKHAHCLPWFQRLNPE</sequence>